<dbReference type="Proteomes" id="UP001595555">
    <property type="component" value="Unassembled WGS sequence"/>
</dbReference>
<evidence type="ECO:0000259" key="1">
    <source>
        <dbReference type="PROSITE" id="PS50801"/>
    </source>
</evidence>
<evidence type="ECO:0000313" key="2">
    <source>
        <dbReference type="EMBL" id="MFC3116453.1"/>
    </source>
</evidence>
<dbReference type="Pfam" id="PF13466">
    <property type="entry name" value="STAS_2"/>
    <property type="match status" value="1"/>
</dbReference>
<proteinExistence type="predicted"/>
<reference evidence="3" key="1">
    <citation type="journal article" date="2019" name="Int. J. Syst. Evol. Microbiol.">
        <title>The Global Catalogue of Microorganisms (GCM) 10K type strain sequencing project: providing services to taxonomists for standard genome sequencing and annotation.</title>
        <authorList>
            <consortium name="The Broad Institute Genomics Platform"/>
            <consortium name="The Broad Institute Genome Sequencing Center for Infectious Disease"/>
            <person name="Wu L."/>
            <person name="Ma J."/>
        </authorList>
    </citation>
    <scope>NUCLEOTIDE SEQUENCE [LARGE SCALE GENOMIC DNA]</scope>
    <source>
        <strain evidence="3">KCTC 52237</strain>
    </source>
</reference>
<dbReference type="Gene3D" id="3.30.750.24">
    <property type="entry name" value="STAS domain"/>
    <property type="match status" value="1"/>
</dbReference>
<dbReference type="PROSITE" id="PS50801">
    <property type="entry name" value="STAS"/>
    <property type="match status" value="1"/>
</dbReference>
<dbReference type="InterPro" id="IPR058548">
    <property type="entry name" value="MlaB-like_STAS"/>
</dbReference>
<gene>
    <name evidence="2" type="ORF">ACFODX_12850</name>
</gene>
<sequence>MSERAVVVLPVRFDYGYHKEFQKQCASCIDNPAINEIVFDFGRVDYLDSAALGMMMMWQRRASAANKKMYIKGAKGATAQILDMANMQRIFEYLT</sequence>
<accession>A0ABV7FKU1</accession>
<comment type="caution">
    <text evidence="2">The sequence shown here is derived from an EMBL/GenBank/DDBJ whole genome shotgun (WGS) entry which is preliminary data.</text>
</comment>
<dbReference type="InterPro" id="IPR002645">
    <property type="entry name" value="STAS_dom"/>
</dbReference>
<protein>
    <submittedName>
        <fullName evidence="2">STAS domain-containing protein</fullName>
    </submittedName>
</protein>
<name>A0ABV7FKU1_9GAMM</name>
<dbReference type="SUPFAM" id="SSF52091">
    <property type="entry name" value="SpoIIaa-like"/>
    <property type="match status" value="1"/>
</dbReference>
<dbReference type="InterPro" id="IPR036513">
    <property type="entry name" value="STAS_dom_sf"/>
</dbReference>
<dbReference type="CDD" id="cd07043">
    <property type="entry name" value="STAS_anti-anti-sigma_factors"/>
    <property type="match status" value="1"/>
</dbReference>
<evidence type="ECO:0000313" key="3">
    <source>
        <dbReference type="Proteomes" id="UP001595555"/>
    </source>
</evidence>
<dbReference type="RefSeq" id="WP_378119712.1">
    <property type="nucleotide sequence ID" value="NZ_JBHRTF010000004.1"/>
</dbReference>
<keyword evidence="3" id="KW-1185">Reference proteome</keyword>
<organism evidence="2 3">
    <name type="scientific">Cellvibrio fontiphilus</name>
    <dbReference type="NCBI Taxonomy" id="1815559"/>
    <lineage>
        <taxon>Bacteria</taxon>
        <taxon>Pseudomonadati</taxon>
        <taxon>Pseudomonadota</taxon>
        <taxon>Gammaproteobacteria</taxon>
        <taxon>Cellvibrionales</taxon>
        <taxon>Cellvibrionaceae</taxon>
        <taxon>Cellvibrio</taxon>
    </lineage>
</organism>
<feature type="domain" description="STAS" evidence="1">
    <location>
        <begin position="1"/>
        <end position="95"/>
    </location>
</feature>
<dbReference type="EMBL" id="JBHRTF010000004">
    <property type="protein sequence ID" value="MFC3116453.1"/>
    <property type="molecule type" value="Genomic_DNA"/>
</dbReference>